<sequence>MDRIYTQLTSQFRWLLVVVALLAFVQPAHCQDEEVPEFETDRPDQAEAASLVPRGTLQLETGFFLQEDTEMGVEQKIRAYPTALVRLGVLNWLELRVQSALRDSVMERRTRFRTSGFAPLTLGAKVKLWDEQGLRPQAALMTMVTLPIGSRAFRPENPDPNFRALFKNSLTDNLALSYNLVYGWVGGDPVKGYAVSLGYDITDKLTAFGEVYGDKQKGEEAEHAVDGGLMYMLLPNLQLDVAAGRALNDAAPDYYFTAGFSWRIPR</sequence>
<gene>
    <name evidence="2" type="ORF">DXT99_07840</name>
</gene>
<dbReference type="InterPro" id="IPR025737">
    <property type="entry name" value="FApF"/>
</dbReference>
<dbReference type="Proteomes" id="UP000256708">
    <property type="component" value="Unassembled WGS sequence"/>
</dbReference>
<dbReference type="EMBL" id="QRGR01000007">
    <property type="protein sequence ID" value="RDV15891.1"/>
    <property type="molecule type" value="Genomic_DNA"/>
</dbReference>
<keyword evidence="3" id="KW-1185">Reference proteome</keyword>
<dbReference type="OrthoDB" id="1014491at2"/>
<evidence type="ECO:0000256" key="1">
    <source>
        <dbReference type="SAM" id="SignalP"/>
    </source>
</evidence>
<keyword evidence="1" id="KW-0732">Signal</keyword>
<accession>A0A3D8LEN4</accession>
<dbReference type="SUPFAM" id="SSF56935">
    <property type="entry name" value="Porins"/>
    <property type="match status" value="1"/>
</dbReference>
<dbReference type="RefSeq" id="WP_115564963.1">
    <property type="nucleotide sequence ID" value="NZ_QRGR01000007.1"/>
</dbReference>
<feature type="signal peptide" evidence="1">
    <location>
        <begin position="1"/>
        <end position="30"/>
    </location>
</feature>
<evidence type="ECO:0000313" key="2">
    <source>
        <dbReference type="EMBL" id="RDV15891.1"/>
    </source>
</evidence>
<dbReference type="AlphaFoldDB" id="A0A3D8LEN4"/>
<name>A0A3D8LEN4_9BACT</name>
<organism evidence="2 3">
    <name type="scientific">Pontibacter diazotrophicus</name>
    <dbReference type="NCBI Taxonomy" id="1400979"/>
    <lineage>
        <taxon>Bacteria</taxon>
        <taxon>Pseudomonadati</taxon>
        <taxon>Bacteroidota</taxon>
        <taxon>Cytophagia</taxon>
        <taxon>Cytophagales</taxon>
        <taxon>Hymenobacteraceae</taxon>
        <taxon>Pontibacter</taxon>
    </lineage>
</organism>
<reference evidence="3" key="1">
    <citation type="submission" date="2018-08" db="EMBL/GenBank/DDBJ databases">
        <authorList>
            <person name="Liu Z.-W."/>
            <person name="Du Z.-J."/>
        </authorList>
    </citation>
    <scope>NUCLEOTIDE SEQUENCE [LARGE SCALE GENOMIC DNA]</scope>
    <source>
        <strain evidence="3">H4X</strain>
    </source>
</reference>
<dbReference type="Pfam" id="PF13557">
    <property type="entry name" value="Phenol_MetA_deg"/>
    <property type="match status" value="1"/>
</dbReference>
<protein>
    <submittedName>
        <fullName evidence="2">Transporter</fullName>
    </submittedName>
</protein>
<feature type="chain" id="PRO_5017803852" evidence="1">
    <location>
        <begin position="31"/>
        <end position="266"/>
    </location>
</feature>
<comment type="caution">
    <text evidence="2">The sequence shown here is derived from an EMBL/GenBank/DDBJ whole genome shotgun (WGS) entry which is preliminary data.</text>
</comment>
<proteinExistence type="predicted"/>
<evidence type="ECO:0000313" key="3">
    <source>
        <dbReference type="Proteomes" id="UP000256708"/>
    </source>
</evidence>